<feature type="transmembrane region" description="Helical" evidence="5">
    <location>
        <begin position="116"/>
        <end position="138"/>
    </location>
</feature>
<dbReference type="Pfam" id="PF04138">
    <property type="entry name" value="GtrA_DPMS_TM"/>
    <property type="match status" value="1"/>
</dbReference>
<dbReference type="STRING" id="591205.SAMN05421538_101565"/>
<evidence type="ECO:0000313" key="8">
    <source>
        <dbReference type="Proteomes" id="UP000199344"/>
    </source>
</evidence>
<keyword evidence="3 5" id="KW-1133">Transmembrane helix</keyword>
<dbReference type="GO" id="GO:0016020">
    <property type="term" value="C:membrane"/>
    <property type="evidence" value="ECO:0007669"/>
    <property type="project" value="UniProtKB-SubCell"/>
</dbReference>
<dbReference type="GO" id="GO:0000271">
    <property type="term" value="P:polysaccharide biosynthetic process"/>
    <property type="evidence" value="ECO:0007669"/>
    <property type="project" value="InterPro"/>
</dbReference>
<dbReference type="EMBL" id="FNAH01000001">
    <property type="protein sequence ID" value="SDD41500.1"/>
    <property type="molecule type" value="Genomic_DNA"/>
</dbReference>
<organism evidence="7 8">
    <name type="scientific">Paracoccus isoporae</name>
    <dbReference type="NCBI Taxonomy" id="591205"/>
    <lineage>
        <taxon>Bacteria</taxon>
        <taxon>Pseudomonadati</taxon>
        <taxon>Pseudomonadota</taxon>
        <taxon>Alphaproteobacteria</taxon>
        <taxon>Rhodobacterales</taxon>
        <taxon>Paracoccaceae</taxon>
        <taxon>Paracoccus</taxon>
    </lineage>
</organism>
<feature type="transmembrane region" description="Helical" evidence="5">
    <location>
        <begin position="44"/>
        <end position="69"/>
    </location>
</feature>
<evidence type="ECO:0000256" key="3">
    <source>
        <dbReference type="ARBA" id="ARBA00022989"/>
    </source>
</evidence>
<protein>
    <submittedName>
        <fullName evidence="7">GtrA-like protein</fullName>
    </submittedName>
</protein>
<feature type="transmembrane region" description="Helical" evidence="5">
    <location>
        <begin position="89"/>
        <end position="110"/>
    </location>
</feature>
<reference evidence="7 8" key="1">
    <citation type="submission" date="2016-10" db="EMBL/GenBank/DDBJ databases">
        <authorList>
            <person name="de Groot N.N."/>
        </authorList>
    </citation>
    <scope>NUCLEOTIDE SEQUENCE [LARGE SCALE GENOMIC DNA]</scope>
    <source>
        <strain evidence="7 8">DSM 22220</strain>
    </source>
</reference>
<accession>A0A1G6UJ92</accession>
<keyword evidence="2 5" id="KW-0812">Transmembrane</keyword>
<dbReference type="OrthoDB" id="9798374at2"/>
<dbReference type="AlphaFoldDB" id="A0A1G6UJ92"/>
<dbReference type="RefSeq" id="WP_090520617.1">
    <property type="nucleotide sequence ID" value="NZ_FNAH01000001.1"/>
</dbReference>
<name>A0A1G6UJ92_9RHOB</name>
<feature type="domain" description="GtrA/DPMS transmembrane" evidence="6">
    <location>
        <begin position="29"/>
        <end position="133"/>
    </location>
</feature>
<evidence type="ECO:0000256" key="5">
    <source>
        <dbReference type="SAM" id="Phobius"/>
    </source>
</evidence>
<evidence type="ECO:0000256" key="1">
    <source>
        <dbReference type="ARBA" id="ARBA00004141"/>
    </source>
</evidence>
<comment type="subcellular location">
    <subcellularLocation>
        <location evidence="1">Membrane</location>
        <topology evidence="1">Multi-pass membrane protein</topology>
    </subcellularLocation>
</comment>
<proteinExistence type="predicted"/>
<gene>
    <name evidence="7" type="ORF">SAMN05421538_101565</name>
</gene>
<evidence type="ECO:0000259" key="6">
    <source>
        <dbReference type="Pfam" id="PF04138"/>
    </source>
</evidence>
<dbReference type="InterPro" id="IPR007267">
    <property type="entry name" value="GtrA_DPMS_TM"/>
</dbReference>
<keyword evidence="4 5" id="KW-0472">Membrane</keyword>
<evidence type="ECO:0000313" key="7">
    <source>
        <dbReference type="EMBL" id="SDD41500.1"/>
    </source>
</evidence>
<sequence length="147" mass="15933">MPLYGPGAMMSRVRIMPSQAQSTGETVLRFLAAGVANTAVGYGIYLVAVIAGAAPQLALILQFVLGALWNYQLHARMVFAVEGWRRLPAYIGSYLLIYAANALALRLLLAQGVGPLVAQLVLLPFVVLASWLLIGRVMGFRHRGVRR</sequence>
<evidence type="ECO:0000256" key="2">
    <source>
        <dbReference type="ARBA" id="ARBA00022692"/>
    </source>
</evidence>
<keyword evidence="8" id="KW-1185">Reference proteome</keyword>
<dbReference type="Proteomes" id="UP000199344">
    <property type="component" value="Unassembled WGS sequence"/>
</dbReference>
<evidence type="ECO:0000256" key="4">
    <source>
        <dbReference type="ARBA" id="ARBA00023136"/>
    </source>
</evidence>